<dbReference type="CDD" id="cd03137">
    <property type="entry name" value="GATase1_AraC_1"/>
    <property type="match status" value="1"/>
</dbReference>
<dbReference type="InterPro" id="IPR029062">
    <property type="entry name" value="Class_I_gatase-like"/>
</dbReference>
<organism evidence="4 5">
    <name type="scientific">Streptomyces polychromogenes</name>
    <dbReference type="NCBI Taxonomy" id="67342"/>
    <lineage>
        <taxon>Bacteria</taxon>
        <taxon>Bacillati</taxon>
        <taxon>Actinomycetota</taxon>
        <taxon>Actinomycetes</taxon>
        <taxon>Kitasatosporales</taxon>
        <taxon>Streptomycetaceae</taxon>
        <taxon>Streptomyces</taxon>
    </lineage>
</organism>
<evidence type="ECO:0000313" key="4">
    <source>
        <dbReference type="EMBL" id="GAA0285838.1"/>
    </source>
</evidence>
<dbReference type="SUPFAM" id="SSF46689">
    <property type="entry name" value="Homeodomain-like"/>
    <property type="match status" value="2"/>
</dbReference>
<feature type="domain" description="HTH araC/xylS-type" evidence="3">
    <location>
        <begin position="219"/>
        <end position="317"/>
    </location>
</feature>
<comment type="caution">
    <text evidence="4">The sequence shown here is derived from an EMBL/GenBank/DDBJ whole genome shotgun (WGS) entry which is preliminary data.</text>
</comment>
<reference evidence="4 5" key="1">
    <citation type="journal article" date="2019" name="Int. J. Syst. Evol. Microbiol.">
        <title>The Global Catalogue of Microorganisms (GCM) 10K type strain sequencing project: providing services to taxonomists for standard genome sequencing and annotation.</title>
        <authorList>
            <consortium name="The Broad Institute Genomics Platform"/>
            <consortium name="The Broad Institute Genome Sequencing Center for Infectious Disease"/>
            <person name="Wu L."/>
            <person name="Ma J."/>
        </authorList>
    </citation>
    <scope>NUCLEOTIDE SEQUENCE [LARGE SCALE GENOMIC DNA]</scope>
    <source>
        <strain evidence="4 5">JCM 4505</strain>
    </source>
</reference>
<name>A0ABN0VBX9_9ACTN</name>
<keyword evidence="1" id="KW-0805">Transcription regulation</keyword>
<accession>A0ABN0VBX9</accession>
<dbReference type="InterPro" id="IPR002818">
    <property type="entry name" value="DJ-1/PfpI"/>
</dbReference>
<dbReference type="EMBL" id="BAAABV010000015">
    <property type="protein sequence ID" value="GAA0285838.1"/>
    <property type="molecule type" value="Genomic_DNA"/>
</dbReference>
<keyword evidence="2" id="KW-0804">Transcription</keyword>
<dbReference type="Gene3D" id="3.40.50.880">
    <property type="match status" value="1"/>
</dbReference>
<dbReference type="Gene3D" id="1.10.10.60">
    <property type="entry name" value="Homeodomain-like"/>
    <property type="match status" value="1"/>
</dbReference>
<protein>
    <submittedName>
        <fullName evidence="4">GlxA family transcriptional regulator</fullName>
    </submittedName>
</protein>
<dbReference type="SUPFAM" id="SSF52317">
    <property type="entry name" value="Class I glutamine amidotransferase-like"/>
    <property type="match status" value="1"/>
</dbReference>
<sequence>MLVPLYDGVEALDVTGPVGVLAGANAYLSATAPGQTGYRIATASPGGAAVVSLSGVMLLPDLDLAAAGVPHTVLVPGGAAGVPDPGAGRSGVVSWLKQNAADVERIVSVCTGAFLLAEAGLLAGKRATTHWSSAEELAQRHPDVAVEPDSIFIRDGEVYTSAGVTAGIDLALALVEEDVGRDAALAIARHMVVFLRRAGGQAQFSTQLQGQFAQRQELRDLQQWIAEHPDADLSVDALARRANLSARQFTRAFAEETGVTPGRYVANTRLETARRLLEDTDDDVVHVAAASGYATAEAMRRAFQRTLGTSPTDYRARRA</sequence>
<dbReference type="PROSITE" id="PS01124">
    <property type="entry name" value="HTH_ARAC_FAMILY_2"/>
    <property type="match status" value="1"/>
</dbReference>
<evidence type="ECO:0000256" key="1">
    <source>
        <dbReference type="ARBA" id="ARBA00023015"/>
    </source>
</evidence>
<dbReference type="Pfam" id="PF12833">
    <property type="entry name" value="HTH_18"/>
    <property type="match status" value="1"/>
</dbReference>
<evidence type="ECO:0000313" key="5">
    <source>
        <dbReference type="Proteomes" id="UP001501867"/>
    </source>
</evidence>
<evidence type="ECO:0000259" key="3">
    <source>
        <dbReference type="PROSITE" id="PS01124"/>
    </source>
</evidence>
<gene>
    <name evidence="4" type="ORF">GCM10010302_25150</name>
</gene>
<evidence type="ECO:0000256" key="2">
    <source>
        <dbReference type="ARBA" id="ARBA00023163"/>
    </source>
</evidence>
<keyword evidence="5" id="KW-1185">Reference proteome</keyword>
<dbReference type="InterPro" id="IPR018060">
    <property type="entry name" value="HTH_AraC"/>
</dbReference>
<dbReference type="PANTHER" id="PTHR43130:SF3">
    <property type="entry name" value="HTH-TYPE TRANSCRIPTIONAL REGULATOR RV1931C"/>
    <property type="match status" value="1"/>
</dbReference>
<dbReference type="InterPro" id="IPR009057">
    <property type="entry name" value="Homeodomain-like_sf"/>
</dbReference>
<proteinExistence type="predicted"/>
<dbReference type="Pfam" id="PF01965">
    <property type="entry name" value="DJ-1_PfpI"/>
    <property type="match status" value="1"/>
</dbReference>
<dbReference type="SMART" id="SM00342">
    <property type="entry name" value="HTH_ARAC"/>
    <property type="match status" value="1"/>
</dbReference>
<dbReference type="PANTHER" id="PTHR43130">
    <property type="entry name" value="ARAC-FAMILY TRANSCRIPTIONAL REGULATOR"/>
    <property type="match status" value="1"/>
</dbReference>
<dbReference type="Proteomes" id="UP001501867">
    <property type="component" value="Unassembled WGS sequence"/>
</dbReference>
<dbReference type="InterPro" id="IPR052158">
    <property type="entry name" value="INH-QAR"/>
</dbReference>